<evidence type="ECO:0000256" key="2">
    <source>
        <dbReference type="ARBA" id="ARBA00023157"/>
    </source>
</evidence>
<evidence type="ECO:0000313" key="5">
    <source>
        <dbReference type="EMBL" id="MFD2257576.1"/>
    </source>
</evidence>
<dbReference type="EMBL" id="JBHUIT010000031">
    <property type="protein sequence ID" value="MFD2257576.1"/>
    <property type="molecule type" value="Genomic_DNA"/>
</dbReference>
<keyword evidence="3" id="KW-0732">Signal</keyword>
<dbReference type="Pfam" id="PF17164">
    <property type="entry name" value="DUF5122"/>
    <property type="match status" value="1"/>
</dbReference>
<dbReference type="InterPro" id="IPR003599">
    <property type="entry name" value="Ig_sub"/>
</dbReference>
<dbReference type="InterPro" id="IPR013783">
    <property type="entry name" value="Ig-like_fold"/>
</dbReference>
<dbReference type="Gene3D" id="2.80.10.50">
    <property type="match status" value="1"/>
</dbReference>
<name>A0ABW5DA16_9BACT</name>
<dbReference type="Gene3D" id="2.60.40.10">
    <property type="entry name" value="Immunoglobulins"/>
    <property type="match status" value="3"/>
</dbReference>
<dbReference type="PANTHER" id="PTHR44170:SF6">
    <property type="entry name" value="CONTACTIN"/>
    <property type="match status" value="1"/>
</dbReference>
<feature type="domain" description="Ig-like" evidence="4">
    <location>
        <begin position="698"/>
        <end position="783"/>
    </location>
</feature>
<dbReference type="PROSITE" id="PS50835">
    <property type="entry name" value="IG_LIKE"/>
    <property type="match status" value="2"/>
</dbReference>
<dbReference type="Gene3D" id="2.120.10.10">
    <property type="match status" value="1"/>
</dbReference>
<dbReference type="SUPFAM" id="SSF48726">
    <property type="entry name" value="Immunoglobulin"/>
    <property type="match status" value="3"/>
</dbReference>
<dbReference type="InterPro" id="IPR013098">
    <property type="entry name" value="Ig_I-set"/>
</dbReference>
<feature type="domain" description="Ig-like" evidence="4">
    <location>
        <begin position="785"/>
        <end position="871"/>
    </location>
</feature>
<evidence type="ECO:0000259" key="4">
    <source>
        <dbReference type="PROSITE" id="PS50835"/>
    </source>
</evidence>
<dbReference type="Proteomes" id="UP001597375">
    <property type="component" value="Unassembled WGS sequence"/>
</dbReference>
<evidence type="ECO:0000256" key="1">
    <source>
        <dbReference type="ARBA" id="ARBA00022737"/>
    </source>
</evidence>
<dbReference type="Pfam" id="PF07679">
    <property type="entry name" value="I-set"/>
    <property type="match status" value="1"/>
</dbReference>
<reference evidence="6" key="1">
    <citation type="journal article" date="2019" name="Int. J. Syst. Evol. Microbiol.">
        <title>The Global Catalogue of Microorganisms (GCM) 10K type strain sequencing project: providing services to taxonomists for standard genome sequencing and annotation.</title>
        <authorList>
            <consortium name="The Broad Institute Genomics Platform"/>
            <consortium name="The Broad Institute Genome Sequencing Center for Infectious Disease"/>
            <person name="Wu L."/>
            <person name="Ma J."/>
        </authorList>
    </citation>
    <scope>NUCLEOTIDE SEQUENCE [LARGE SCALE GENOMIC DNA]</scope>
    <source>
        <strain evidence="6">CGMCC 4.7106</strain>
    </source>
</reference>
<dbReference type="InterPro" id="IPR007110">
    <property type="entry name" value="Ig-like_dom"/>
</dbReference>
<evidence type="ECO:0000256" key="3">
    <source>
        <dbReference type="SAM" id="SignalP"/>
    </source>
</evidence>
<dbReference type="InterPro" id="IPR013431">
    <property type="entry name" value="Delta_60_rpt"/>
</dbReference>
<dbReference type="SUPFAM" id="SSF110296">
    <property type="entry name" value="Oligoxyloglucan reducing end-specific cellobiohydrolase"/>
    <property type="match status" value="2"/>
</dbReference>
<dbReference type="PANTHER" id="PTHR44170">
    <property type="entry name" value="PROTEIN SIDEKICK"/>
    <property type="match status" value="1"/>
</dbReference>
<keyword evidence="6" id="KW-1185">Reference proteome</keyword>
<comment type="caution">
    <text evidence="5">The sequence shown here is derived from an EMBL/GenBank/DDBJ whole genome shotgun (WGS) entry which is preliminary data.</text>
</comment>
<keyword evidence="2" id="KW-1015">Disulfide bond</keyword>
<keyword evidence="1" id="KW-0677">Repeat</keyword>
<dbReference type="RefSeq" id="WP_386820893.1">
    <property type="nucleotide sequence ID" value="NZ_JBHUIT010000031.1"/>
</dbReference>
<gene>
    <name evidence="5" type="ORF">ACFSSA_12910</name>
</gene>
<organism evidence="5 6">
    <name type="scientific">Luteolibacter algae</name>
    <dbReference type="NCBI Taxonomy" id="454151"/>
    <lineage>
        <taxon>Bacteria</taxon>
        <taxon>Pseudomonadati</taxon>
        <taxon>Verrucomicrobiota</taxon>
        <taxon>Verrucomicrobiia</taxon>
        <taxon>Verrucomicrobiales</taxon>
        <taxon>Verrucomicrobiaceae</taxon>
        <taxon>Luteolibacter</taxon>
    </lineage>
</organism>
<feature type="chain" id="PRO_5046754954" description="Ig-like domain-containing protein" evidence="3">
    <location>
        <begin position="24"/>
        <end position="1443"/>
    </location>
</feature>
<protein>
    <recommendedName>
        <fullName evidence="4">Ig-like domain-containing protein</fullName>
    </recommendedName>
</protein>
<accession>A0ABW5DA16</accession>
<dbReference type="InterPro" id="IPR036179">
    <property type="entry name" value="Ig-like_dom_sf"/>
</dbReference>
<proteinExistence type="predicted"/>
<feature type="signal peptide" evidence="3">
    <location>
        <begin position="1"/>
        <end position="23"/>
    </location>
</feature>
<evidence type="ECO:0000313" key="6">
    <source>
        <dbReference type="Proteomes" id="UP001597375"/>
    </source>
</evidence>
<dbReference type="SMART" id="SM00409">
    <property type="entry name" value="IG"/>
    <property type="match status" value="3"/>
</dbReference>
<sequence>MKSSLLVVLSIIVNLLYAGVCHAQAQFTGQYNGGLYVSISGPVNTPEYGGRTGAAIDNAGNFVLFGGKITGVVDNSGAITFDPNDFSFTTGTVAGGKIAAVSTVTQPTGAVVTTRLDMELSTGVAPSGPVGEFFLDEKRSLPALPPETANAITFGDGKFVQVARNGVIYVSSDGLSWEAPVTPTTQKLNDIAYGDGRFVAVGDGGTILHSTDAQTWVLTTYPRSPFAPAANIHGVAFGNGVFAAAGLSNLTLQSADGVAWNVVGTADAYNSWSGLDFANGRFFYMGNRLGVLAARFMTSTDGLTFTPVQQATPNKVLLHLSYANGVYIAAGGAGNGGGMRFTSNDGSGAVEVSTPSTISSVTTDGSRFIASGYSSDFTSTDGLAWTVVPGSKGKGTDAAYGNGRVVFADTFRTSTDLVNWTGEAPKTLPAASYLKDIVSANGMFVGVGPNGSVVSYDGLVWEGNTATNNLKTLTAGGDGFYALGGTTVIVKSGDGLNWEQVATFSSQLNDIAYGDDGVVAVGDGNFLVRSTDGRNWTQVFPRESGKPNYGKVLYGNGTWLAFQLNGKHRRSTDGGRTWTPEETSPQGVSDVEFYDGQFVALGRNSSVLTSMDGITWSVARPQTTTSSTYTFIDRAGGKWIIGGVGQPLSSSDLINWTVENDRFQRNYVAVASVGPNVVFLADQAGEIFHSRLVSNILPLAAISPADPVVAVGGQLNLNGSFIGSNLTYQWFRTGVPLRNDGRISGADTPNLTITGLSGFDAGKYTLRATSGANEAFTVPAKVVLPDLAKITKQPVTIDTYPGFTETLAIEATATASAPITAYQWRKDGVAIPGAGSATLQLTNISAADVASYDCAVTTAGGTVISRAATLNLSLEFPANVITENPSAPARVRKADDATRIDLNNGFYIRYNSGWKRYSSTTNQWDRDWVAPISGFGGNNYKLPGGNIVLMRDKFPNVSPLQESGYSVMRPDGSAAEFYPMLKNGSPQNILPKLLFTRNYVWIAGDFDTIAGHTTHRLARLNPDGTVDTTFSLTDTSLAVPTWIWDDTDGGILLGVPNPTRPALHKAYADGSPDTAFFQVSRGANLSWNLNGLAIAKNGDLLIVGELFYFNNSYGKGFYRFTRSGAFSSLPLTQYDLNSINFQQLDDGRMVLIAKPAGNNIYRAYQLSETGGSKVIRTYPYNSPINYELTPIPLQPHNTAGIFGTNTVELTGVGSAATLTIVSQPQDQVILAGQPVTLSVAATGTFPMTYQWRRNGVNIAGATGPILPLGFSEFANLGGNYTVVVTDASGTVTSRAAVVTDLGGGARSNIVVRDGFEDWALQNSIPVNEAGANDDPDKDGVPNLLEYITGSNPTGSSTISTPVSFVTVGAESYQTISIVRRKNLTGVTMGAESSTDMFRTAPVPAIEHGMPEDLGDGFERITYRSTVPVSASPRGFIRITASTN</sequence>